<dbReference type="EMBL" id="MU393433">
    <property type="protein sequence ID" value="KAI4869130.1"/>
    <property type="molecule type" value="Genomic_DNA"/>
</dbReference>
<reference evidence="1 2" key="1">
    <citation type="journal article" date="2022" name="New Phytol.">
        <title>Ecological generalism drives hyperdiversity of secondary metabolite gene clusters in xylarialean endophytes.</title>
        <authorList>
            <person name="Franco M.E.E."/>
            <person name="Wisecaver J.H."/>
            <person name="Arnold A.E."/>
            <person name="Ju Y.M."/>
            <person name="Slot J.C."/>
            <person name="Ahrendt S."/>
            <person name="Moore L.P."/>
            <person name="Eastman K.E."/>
            <person name="Scott K."/>
            <person name="Konkel Z."/>
            <person name="Mondo S.J."/>
            <person name="Kuo A."/>
            <person name="Hayes R.D."/>
            <person name="Haridas S."/>
            <person name="Andreopoulos B."/>
            <person name="Riley R."/>
            <person name="LaButti K."/>
            <person name="Pangilinan J."/>
            <person name="Lipzen A."/>
            <person name="Amirebrahimi M."/>
            <person name="Yan J."/>
            <person name="Adam C."/>
            <person name="Keymanesh K."/>
            <person name="Ng V."/>
            <person name="Louie K."/>
            <person name="Northen T."/>
            <person name="Drula E."/>
            <person name="Henrissat B."/>
            <person name="Hsieh H.M."/>
            <person name="Youens-Clark K."/>
            <person name="Lutzoni F."/>
            <person name="Miadlikowska J."/>
            <person name="Eastwood D.C."/>
            <person name="Hamelin R.C."/>
            <person name="Grigoriev I.V."/>
            <person name="U'Ren J.M."/>
        </authorList>
    </citation>
    <scope>NUCLEOTIDE SEQUENCE [LARGE SCALE GENOMIC DNA]</scope>
    <source>
        <strain evidence="1 2">CBS 119005</strain>
    </source>
</reference>
<gene>
    <name evidence="1" type="ORF">F4820DRAFT_444518</name>
</gene>
<protein>
    <submittedName>
        <fullName evidence="1">Beta-lactamase family protein</fullName>
    </submittedName>
</protein>
<evidence type="ECO:0000313" key="1">
    <source>
        <dbReference type="EMBL" id="KAI4869130.1"/>
    </source>
</evidence>
<proteinExistence type="predicted"/>
<name>A0ACB9ZD38_9PEZI</name>
<evidence type="ECO:0000313" key="2">
    <source>
        <dbReference type="Proteomes" id="UP001497700"/>
    </source>
</evidence>
<sequence length="402" mass="44301">MATFSHEPIFEAACEAGEIPGAVLVAADATGKFKYSKAFGKTAHGETLSTDSVMWIASSAKLMTSVAALQQVERGHIGLDEDIAKFLPEFAKLPVVKEFDQDGKPVYEERKVPITLRHMLRHTGGQSSPMFSPKVHQLVQALGPPSTPPRTIVAEHWEPLVFQPGSEWVYGSGYAWAGKLIERLSGLSLEDYMRANVWDPLGMRQVTFFSPDSNPEMKARKVGMSARDESGKLVPTTEGYIDLYGEKEEAYAGTGAWGSAESYLLLLQSLCANDGRVLGKELVDEMFRPQLGPEAKASMNHQIKTIDIARRVYANSFDMDHQVLDHGLGGAIGTRDEVGRRRAGTMSWGGLPNLIWWIDRTAGLCGTLFTNVVPAGDVRVSRLEGLFEKAVYEQYEEFKKQA</sequence>
<accession>A0ACB9ZD38</accession>
<comment type="caution">
    <text evidence="1">The sequence shown here is derived from an EMBL/GenBank/DDBJ whole genome shotgun (WGS) entry which is preliminary data.</text>
</comment>
<dbReference type="Proteomes" id="UP001497700">
    <property type="component" value="Unassembled WGS sequence"/>
</dbReference>
<keyword evidence="2" id="KW-1185">Reference proteome</keyword>
<organism evidence="1 2">
    <name type="scientific">Hypoxylon rubiginosum</name>
    <dbReference type="NCBI Taxonomy" id="110542"/>
    <lineage>
        <taxon>Eukaryota</taxon>
        <taxon>Fungi</taxon>
        <taxon>Dikarya</taxon>
        <taxon>Ascomycota</taxon>
        <taxon>Pezizomycotina</taxon>
        <taxon>Sordariomycetes</taxon>
        <taxon>Xylariomycetidae</taxon>
        <taxon>Xylariales</taxon>
        <taxon>Hypoxylaceae</taxon>
        <taxon>Hypoxylon</taxon>
    </lineage>
</organism>